<dbReference type="Proteomes" id="UP000055024">
    <property type="component" value="Unassembled WGS sequence"/>
</dbReference>
<organism evidence="1 2">
    <name type="scientific">Trichinella zimbabwensis</name>
    <dbReference type="NCBI Taxonomy" id="268475"/>
    <lineage>
        <taxon>Eukaryota</taxon>
        <taxon>Metazoa</taxon>
        <taxon>Ecdysozoa</taxon>
        <taxon>Nematoda</taxon>
        <taxon>Enoplea</taxon>
        <taxon>Dorylaimia</taxon>
        <taxon>Trichinellida</taxon>
        <taxon>Trichinellidae</taxon>
        <taxon>Trichinella</taxon>
    </lineage>
</organism>
<dbReference type="EMBL" id="JYDP01002800">
    <property type="protein sequence ID" value="KRY96463.1"/>
    <property type="molecule type" value="Genomic_DNA"/>
</dbReference>
<comment type="caution">
    <text evidence="1">The sequence shown here is derived from an EMBL/GenBank/DDBJ whole genome shotgun (WGS) entry which is preliminary data.</text>
</comment>
<accession>A0A0V1GE05</accession>
<dbReference type="AlphaFoldDB" id="A0A0V1GE05"/>
<name>A0A0V1GE05_9BILA</name>
<evidence type="ECO:0000313" key="1">
    <source>
        <dbReference type="EMBL" id="KRY96463.1"/>
    </source>
</evidence>
<sequence>MSLYVETNLELAETKMMKEEKDSPEKIHTLGC</sequence>
<reference evidence="1 2" key="1">
    <citation type="submission" date="2015-01" db="EMBL/GenBank/DDBJ databases">
        <title>Evolution of Trichinella species and genotypes.</title>
        <authorList>
            <person name="Korhonen P.K."/>
            <person name="Edoardo P."/>
            <person name="Giuseppe L.R."/>
            <person name="Gasser R.B."/>
        </authorList>
    </citation>
    <scope>NUCLEOTIDE SEQUENCE [LARGE SCALE GENOMIC DNA]</scope>
    <source>
        <strain evidence="1">ISS1029</strain>
    </source>
</reference>
<keyword evidence="2" id="KW-1185">Reference proteome</keyword>
<evidence type="ECO:0000313" key="2">
    <source>
        <dbReference type="Proteomes" id="UP000055024"/>
    </source>
</evidence>
<protein>
    <submittedName>
        <fullName evidence="1">Uncharacterized protein</fullName>
    </submittedName>
</protein>
<proteinExistence type="predicted"/>
<gene>
    <name evidence="1" type="ORF">T11_9983</name>
</gene>